<dbReference type="Gene3D" id="3.40.630.20">
    <property type="entry name" value="Peptidase C15, pyroglutamyl peptidase I-like"/>
    <property type="match status" value="1"/>
</dbReference>
<dbReference type="SUPFAM" id="SSF53182">
    <property type="entry name" value="Pyrrolidone carboxyl peptidase (pyroglutamate aminopeptidase)"/>
    <property type="match status" value="1"/>
</dbReference>
<reference evidence="5 6" key="1">
    <citation type="journal article" date="2018" name="Gigascience">
        <title>Genomes of trombidid mites reveal novel predicted allergens and laterally-transferred genes associated with secondary metabolism.</title>
        <authorList>
            <person name="Dong X."/>
            <person name="Chaisiri K."/>
            <person name="Xia D."/>
            <person name="Armstrong S.D."/>
            <person name="Fang Y."/>
            <person name="Donnelly M.J."/>
            <person name="Kadowaki T."/>
            <person name="McGarry J.W."/>
            <person name="Darby A.C."/>
            <person name="Makepeace B.L."/>
        </authorList>
    </citation>
    <scope>NUCLEOTIDE SEQUENCE [LARGE SCALE GENOMIC DNA]</scope>
    <source>
        <strain evidence="5">UoL-UT</strain>
    </source>
</reference>
<dbReference type="AlphaFoldDB" id="A0A443SUM7"/>
<gene>
    <name evidence="5" type="ORF">B4U80_07137</name>
</gene>
<proteinExistence type="inferred from homology"/>
<keyword evidence="2" id="KW-0645">Protease</keyword>
<dbReference type="EMBL" id="NCKV01000231">
    <property type="protein sequence ID" value="RWS31227.1"/>
    <property type="molecule type" value="Genomic_DNA"/>
</dbReference>
<dbReference type="OrthoDB" id="407146at2759"/>
<dbReference type="Pfam" id="PF06162">
    <property type="entry name" value="PgaPase_1"/>
    <property type="match status" value="1"/>
</dbReference>
<comment type="caution">
    <text evidence="5">The sequence shown here is derived from an EMBL/GenBank/DDBJ whole genome shotgun (WGS) entry which is preliminary data.</text>
</comment>
<dbReference type="PANTHER" id="PTHR23402">
    <property type="entry name" value="PROTEASE FAMILY C15 PYROGLUTAMYL-PEPTIDASE I-RELATED"/>
    <property type="match status" value="1"/>
</dbReference>
<dbReference type="InterPro" id="IPR016125">
    <property type="entry name" value="Peptidase_C15-like"/>
</dbReference>
<dbReference type="InterPro" id="IPR010381">
    <property type="entry name" value="PgaPase_1"/>
</dbReference>
<dbReference type="GO" id="GO:0008234">
    <property type="term" value="F:cysteine-type peptidase activity"/>
    <property type="evidence" value="ECO:0007669"/>
    <property type="project" value="UniProtKB-KW"/>
</dbReference>
<dbReference type="PANTHER" id="PTHR23402:SF1">
    <property type="entry name" value="PYROGLUTAMYL-PEPTIDASE I"/>
    <property type="match status" value="1"/>
</dbReference>
<keyword evidence="6" id="KW-1185">Reference proteome</keyword>
<evidence type="ECO:0000313" key="6">
    <source>
        <dbReference type="Proteomes" id="UP000288716"/>
    </source>
</evidence>
<name>A0A443SUM7_9ACAR</name>
<comment type="similarity">
    <text evidence="1">Belongs to the peptidase C15 family.</text>
</comment>
<evidence type="ECO:0000256" key="4">
    <source>
        <dbReference type="ARBA" id="ARBA00022807"/>
    </source>
</evidence>
<keyword evidence="3" id="KW-0378">Hydrolase</keyword>
<dbReference type="GO" id="GO:0006508">
    <property type="term" value="P:proteolysis"/>
    <property type="evidence" value="ECO:0007669"/>
    <property type="project" value="UniProtKB-KW"/>
</dbReference>
<accession>A0A443SUM7</accession>
<organism evidence="5 6">
    <name type="scientific">Leptotrombidium deliense</name>
    <dbReference type="NCBI Taxonomy" id="299467"/>
    <lineage>
        <taxon>Eukaryota</taxon>
        <taxon>Metazoa</taxon>
        <taxon>Ecdysozoa</taxon>
        <taxon>Arthropoda</taxon>
        <taxon>Chelicerata</taxon>
        <taxon>Arachnida</taxon>
        <taxon>Acari</taxon>
        <taxon>Acariformes</taxon>
        <taxon>Trombidiformes</taxon>
        <taxon>Prostigmata</taxon>
        <taxon>Anystina</taxon>
        <taxon>Parasitengona</taxon>
        <taxon>Trombiculoidea</taxon>
        <taxon>Trombiculidae</taxon>
        <taxon>Leptotrombidium</taxon>
    </lineage>
</organism>
<evidence type="ECO:0000313" key="5">
    <source>
        <dbReference type="EMBL" id="RWS31227.1"/>
    </source>
</evidence>
<dbReference type="VEuPathDB" id="VectorBase:LDEU000814"/>
<protein>
    <recommendedName>
        <fullName evidence="7">Pyroglutamyl-peptidase 1-like protein</fullName>
    </recommendedName>
</protein>
<evidence type="ECO:0008006" key="7">
    <source>
        <dbReference type="Google" id="ProtNLM"/>
    </source>
</evidence>
<keyword evidence="4" id="KW-0788">Thiol protease</keyword>
<dbReference type="Proteomes" id="UP000288716">
    <property type="component" value="Unassembled WGS sequence"/>
</dbReference>
<evidence type="ECO:0000256" key="3">
    <source>
        <dbReference type="ARBA" id="ARBA00022801"/>
    </source>
</evidence>
<dbReference type="InterPro" id="IPR036440">
    <property type="entry name" value="Peptidase_C15-like_sf"/>
</dbReference>
<dbReference type="STRING" id="299467.A0A443SUM7"/>
<evidence type="ECO:0000256" key="1">
    <source>
        <dbReference type="ARBA" id="ARBA00006641"/>
    </source>
</evidence>
<sequence length="186" mass="21017">MNDQQFHRQFVCQRNESLNSIDYTLINFYLFLLTTKLVVHCGVSKMTDNLKIETKAFGNEYTNPDVNGCVPKCDTKVVDEQKCKCITTEINVKKVCEKVSQCCKNGNIKLDAQPSTNAGRYLCEYIYFASLNQNCRRTVFIHVPELSEQCSAADIAAAIKCSIEAILEEMCISAQNENSEKSALRM</sequence>
<evidence type="ECO:0000256" key="2">
    <source>
        <dbReference type="ARBA" id="ARBA00022670"/>
    </source>
</evidence>